<dbReference type="InterPro" id="IPR021120">
    <property type="entry name" value="KduI/IolB_isomerase"/>
</dbReference>
<evidence type="ECO:0000313" key="2">
    <source>
        <dbReference type="EMBL" id="THD08079.1"/>
    </source>
</evidence>
<dbReference type="PANTHER" id="PTHR39193">
    <property type="entry name" value="5-DEOXY-GLUCURONATE ISOMERASE"/>
    <property type="match status" value="1"/>
</dbReference>
<sequence length="270" mass="29061">MAGLRVRPHAAGADGTVLEVTPASAGWEHVGFKLVKLAAGQRHAGGEAGREACLVIISGLADVDAGGRRFMHVGGRSSPFEDRAPGAVYVPAGIAWEVIASGPVELAVCTAPGTGQGEPRLIAESMMSREVRGEGTNTRYVRNILPQTEPADGLLVVEVITPGGHWSSYPPHKHDTAAAGAETALEETYYHRLNPPQGFAFQRVYTDDRSLDETVCVEDGDVVMVPRGYHPVGTPHGYDLYYLNVMAGPHRQWIFRNDPAHDWIARRPPG</sequence>
<dbReference type="InterPro" id="IPR024203">
    <property type="entry name" value="Deoxy-glucuronate_isom_IolB"/>
</dbReference>
<dbReference type="InterPro" id="IPR011051">
    <property type="entry name" value="RmlC_Cupin_sf"/>
</dbReference>
<dbReference type="NCBIfam" id="TIGR04378">
    <property type="entry name" value="myo_inos_iolB"/>
    <property type="match status" value="1"/>
</dbReference>
<dbReference type="GO" id="GO:0008880">
    <property type="term" value="F:glucuronate isomerase activity"/>
    <property type="evidence" value="ECO:0007669"/>
    <property type="project" value="InterPro"/>
</dbReference>
<dbReference type="SUPFAM" id="SSF51182">
    <property type="entry name" value="RmlC-like cupins"/>
    <property type="match status" value="1"/>
</dbReference>
<dbReference type="PANTHER" id="PTHR39193:SF1">
    <property type="entry name" value="5-DEOXY-GLUCURONATE ISOMERASE"/>
    <property type="match status" value="1"/>
</dbReference>
<keyword evidence="1 2" id="KW-0413">Isomerase</keyword>
<accession>A0A4S3KHL0</accession>
<comment type="caution">
    <text evidence="2">The sequence shown here is derived from an EMBL/GenBank/DDBJ whole genome shotgun (WGS) entry which is preliminary data.</text>
</comment>
<proteinExistence type="predicted"/>
<dbReference type="OrthoDB" id="6121073at2"/>
<dbReference type="Proteomes" id="UP000306317">
    <property type="component" value="Unassembled WGS sequence"/>
</dbReference>
<dbReference type="AlphaFoldDB" id="A0A4S3KHL0"/>
<dbReference type="Gene3D" id="2.60.120.10">
    <property type="entry name" value="Jelly Rolls"/>
    <property type="match status" value="2"/>
</dbReference>
<name>A0A4S3KHL0_9GAMM</name>
<dbReference type="RefSeq" id="WP_136258016.1">
    <property type="nucleotide sequence ID" value="NZ_MWIO01000019.1"/>
</dbReference>
<evidence type="ECO:0000256" key="1">
    <source>
        <dbReference type="ARBA" id="ARBA00023235"/>
    </source>
</evidence>
<dbReference type="EMBL" id="MWIO01000019">
    <property type="protein sequence ID" value="THD08079.1"/>
    <property type="molecule type" value="Genomic_DNA"/>
</dbReference>
<reference evidence="2 3" key="1">
    <citation type="submission" date="2017-02" db="EMBL/GenBank/DDBJ databases">
        <title>Whole genome sequencing of Rhodanobacter lindaniclasticus DSM 17932.</title>
        <authorList>
            <person name="Kumar S."/>
            <person name="Patil P."/>
            <person name="Patil P.B."/>
        </authorList>
    </citation>
    <scope>NUCLEOTIDE SEQUENCE [LARGE SCALE GENOMIC DNA]</scope>
    <source>
        <strain evidence="2 3">DSM 17932</strain>
    </source>
</reference>
<protein>
    <submittedName>
        <fullName evidence="2">5-deoxy-glucuronate isomerase</fullName>
    </submittedName>
</protein>
<dbReference type="PIRSF" id="PIRSF036628">
    <property type="entry name" value="IolB"/>
    <property type="match status" value="1"/>
</dbReference>
<dbReference type="InterPro" id="IPR014710">
    <property type="entry name" value="RmlC-like_jellyroll"/>
</dbReference>
<dbReference type="GO" id="GO:0019310">
    <property type="term" value="P:inositol catabolic process"/>
    <property type="evidence" value="ECO:0007669"/>
    <property type="project" value="InterPro"/>
</dbReference>
<organism evidence="2 3">
    <name type="scientific">Rhodanobacter lindaniclasticus</name>
    <dbReference type="NCBI Taxonomy" id="75310"/>
    <lineage>
        <taxon>Bacteria</taxon>
        <taxon>Pseudomonadati</taxon>
        <taxon>Pseudomonadota</taxon>
        <taxon>Gammaproteobacteria</taxon>
        <taxon>Lysobacterales</taxon>
        <taxon>Rhodanobacteraceae</taxon>
        <taxon>Rhodanobacter</taxon>
    </lineage>
</organism>
<keyword evidence="3" id="KW-1185">Reference proteome</keyword>
<evidence type="ECO:0000313" key="3">
    <source>
        <dbReference type="Proteomes" id="UP000306317"/>
    </source>
</evidence>
<gene>
    <name evidence="2" type="ORF">B1991_07050</name>
</gene>
<dbReference type="Pfam" id="PF04962">
    <property type="entry name" value="KduI"/>
    <property type="match status" value="1"/>
</dbReference>